<dbReference type="WBParaSite" id="HCON_00186500-00001">
    <property type="protein sequence ID" value="HCON_00186500-00001"/>
    <property type="gene ID" value="HCON_00186500"/>
</dbReference>
<accession>A0A7I4Z3X7</accession>
<name>A0A7I4Z3X7_HAECO</name>
<sequence>MDSRIRNAIRQLKDDDSIPVYVMTLFNYVLDYADQMDAVIGRYKEPEGEVSNLKCDFANMVQSSGVGASILLSTNNVNSDGNLKSVNPSTAVGNAIEKADLSHLIEEKERLRSVVILTIYKALASVCLSVCHEIRYYLKDHLERSGQLWNGSSIGQDQQSTCELSGAPPELGGAMDKFF</sequence>
<proteinExistence type="predicted"/>
<protein>
    <submittedName>
        <fullName evidence="2">MitMem_reg domain-containing protein</fullName>
    </submittedName>
</protein>
<reference evidence="2" key="1">
    <citation type="submission" date="2020-12" db="UniProtKB">
        <authorList>
            <consortium name="WormBaseParasite"/>
        </authorList>
    </citation>
    <scope>IDENTIFICATION</scope>
    <source>
        <strain evidence="2">MHco3</strain>
    </source>
</reference>
<keyword evidence="1" id="KW-1185">Reference proteome</keyword>
<organism evidence="1 2">
    <name type="scientific">Haemonchus contortus</name>
    <name type="common">Barber pole worm</name>
    <dbReference type="NCBI Taxonomy" id="6289"/>
    <lineage>
        <taxon>Eukaryota</taxon>
        <taxon>Metazoa</taxon>
        <taxon>Ecdysozoa</taxon>
        <taxon>Nematoda</taxon>
        <taxon>Chromadorea</taxon>
        <taxon>Rhabditida</taxon>
        <taxon>Rhabditina</taxon>
        <taxon>Rhabditomorpha</taxon>
        <taxon>Strongyloidea</taxon>
        <taxon>Trichostrongylidae</taxon>
        <taxon>Haemonchus</taxon>
    </lineage>
</organism>
<dbReference type="OrthoDB" id="5850875at2759"/>
<evidence type="ECO:0000313" key="1">
    <source>
        <dbReference type="Proteomes" id="UP000025227"/>
    </source>
</evidence>
<dbReference type="AlphaFoldDB" id="A0A7I4Z3X7"/>
<evidence type="ECO:0000313" key="2">
    <source>
        <dbReference type="WBParaSite" id="HCON_00186500-00001"/>
    </source>
</evidence>
<dbReference type="Proteomes" id="UP000025227">
    <property type="component" value="Unplaced"/>
</dbReference>